<gene>
    <name evidence="1" type="primary">BQ5605_C013g07140</name>
    <name evidence="1" type="ORF">BQ5605_C013G07140</name>
</gene>
<reference evidence="1 2" key="1">
    <citation type="submission" date="2016-11" db="EMBL/GenBank/DDBJ databases">
        <authorList>
            <person name="Jaros S."/>
            <person name="Januszkiewicz K."/>
            <person name="Wedrychowicz H."/>
        </authorList>
    </citation>
    <scope>NUCLEOTIDE SEQUENCE [LARGE SCALE GENOMIC DNA]</scope>
</reference>
<proteinExistence type="predicted"/>
<evidence type="ECO:0000313" key="1">
    <source>
        <dbReference type="EMBL" id="SGY14872.1"/>
    </source>
</evidence>
<dbReference type="EMBL" id="FQNC01000013">
    <property type="protein sequence ID" value="SGY14872.1"/>
    <property type="molecule type" value="Genomic_DNA"/>
</dbReference>
<protein>
    <submittedName>
        <fullName evidence="1">BQ5605_C013g07140 protein</fullName>
    </submittedName>
</protein>
<sequence length="104" mass="11113">MPNGLIIHHIGHDVLIQPTQFTILPETGQAVDPSTLLPCASGGLKFLSSGTGSVGLAKGAEEDLACYSGHLGTRRRDWVSILDGFGRVDKVPLTLRFGEDIESR</sequence>
<accession>A0A2X0LUD4</accession>
<keyword evidence="2" id="KW-1185">Reference proteome</keyword>
<dbReference type="AlphaFoldDB" id="A0A2X0LUD4"/>
<dbReference type="Proteomes" id="UP000249464">
    <property type="component" value="Unassembled WGS sequence"/>
</dbReference>
<name>A0A2X0LUD4_9BASI</name>
<organism evidence="1 2">
    <name type="scientific">Microbotryum silenes-dioicae</name>
    <dbReference type="NCBI Taxonomy" id="796604"/>
    <lineage>
        <taxon>Eukaryota</taxon>
        <taxon>Fungi</taxon>
        <taxon>Dikarya</taxon>
        <taxon>Basidiomycota</taxon>
        <taxon>Pucciniomycotina</taxon>
        <taxon>Microbotryomycetes</taxon>
        <taxon>Microbotryales</taxon>
        <taxon>Microbotryaceae</taxon>
        <taxon>Microbotryum</taxon>
    </lineage>
</organism>
<evidence type="ECO:0000313" key="2">
    <source>
        <dbReference type="Proteomes" id="UP000249464"/>
    </source>
</evidence>